<protein>
    <submittedName>
        <fullName evidence="2">Flagellar protein FlaG</fullName>
    </submittedName>
</protein>
<evidence type="ECO:0000313" key="3">
    <source>
        <dbReference type="Proteomes" id="UP000650424"/>
    </source>
</evidence>
<dbReference type="InterPro" id="IPR005186">
    <property type="entry name" value="FlaG"/>
</dbReference>
<dbReference type="PANTHER" id="PTHR37166">
    <property type="entry name" value="PROTEIN FLAG"/>
    <property type="match status" value="1"/>
</dbReference>
<dbReference type="InterPro" id="IPR035924">
    <property type="entry name" value="FlaG-like_sf"/>
</dbReference>
<keyword evidence="3" id="KW-1185">Reference proteome</keyword>
<comment type="caution">
    <text evidence="2">The sequence shown here is derived from an EMBL/GenBank/DDBJ whole genome shotgun (WGS) entry which is preliminary data.</text>
</comment>
<feature type="region of interest" description="Disordered" evidence="1">
    <location>
        <begin position="1"/>
        <end position="39"/>
    </location>
</feature>
<accession>A0ABR6ZWU5</accession>
<gene>
    <name evidence="2" type="ORF">H8L32_22860</name>
</gene>
<dbReference type="EMBL" id="JACOGF010000015">
    <property type="protein sequence ID" value="MBC3920323.1"/>
    <property type="molecule type" value="Genomic_DNA"/>
</dbReference>
<proteinExistence type="predicted"/>
<sequence length="125" mass="12844">MNISQITGGGTSISAVEPRQDVKNTPKLTPSGQDLTAGNVAPAQDATQGSAISSAELKQSVDKINRFIDSSNSVNLNLDSGSGKVVVQIVDRETNTVIQQIPSAQALSIAKDLGGKTGLLLDAQA</sequence>
<dbReference type="Pfam" id="PF03646">
    <property type="entry name" value="FlaG"/>
    <property type="match status" value="1"/>
</dbReference>
<evidence type="ECO:0000256" key="1">
    <source>
        <dbReference type="SAM" id="MobiDB-lite"/>
    </source>
</evidence>
<organism evidence="2 3">
    <name type="scientific">Undibacterium hunanense</name>
    <dbReference type="NCBI Taxonomy" id="2762292"/>
    <lineage>
        <taxon>Bacteria</taxon>
        <taxon>Pseudomonadati</taxon>
        <taxon>Pseudomonadota</taxon>
        <taxon>Betaproteobacteria</taxon>
        <taxon>Burkholderiales</taxon>
        <taxon>Oxalobacteraceae</taxon>
        <taxon>Undibacterium</taxon>
    </lineage>
</organism>
<dbReference type="SUPFAM" id="SSF160214">
    <property type="entry name" value="FlaG-like"/>
    <property type="match status" value="1"/>
</dbReference>
<evidence type="ECO:0000313" key="2">
    <source>
        <dbReference type="EMBL" id="MBC3920323.1"/>
    </source>
</evidence>
<keyword evidence="2" id="KW-0282">Flagellum</keyword>
<feature type="compositionally biased region" description="Polar residues" evidence="1">
    <location>
        <begin position="26"/>
        <end position="36"/>
    </location>
</feature>
<name>A0ABR6ZWU5_9BURK</name>
<reference evidence="2 3" key="1">
    <citation type="submission" date="2020-08" db="EMBL/GenBank/DDBJ databases">
        <title>Novel species isolated from subtropical streams in China.</title>
        <authorList>
            <person name="Lu H."/>
        </authorList>
    </citation>
    <scope>NUCLEOTIDE SEQUENCE [LARGE SCALE GENOMIC DNA]</scope>
    <source>
        <strain evidence="2 3">CY18W</strain>
    </source>
</reference>
<keyword evidence="2" id="KW-0969">Cilium</keyword>
<keyword evidence="2" id="KW-0966">Cell projection</keyword>
<dbReference type="RefSeq" id="WP_186949764.1">
    <property type="nucleotide sequence ID" value="NZ_JACOGF010000015.1"/>
</dbReference>
<dbReference type="Proteomes" id="UP000650424">
    <property type="component" value="Unassembled WGS sequence"/>
</dbReference>
<dbReference type="PANTHER" id="PTHR37166:SF1">
    <property type="entry name" value="PROTEIN FLAG"/>
    <property type="match status" value="1"/>
</dbReference>
<dbReference type="Gene3D" id="3.30.160.170">
    <property type="entry name" value="FlaG-like"/>
    <property type="match status" value="1"/>
</dbReference>